<dbReference type="SUPFAM" id="SSF55874">
    <property type="entry name" value="ATPase domain of HSP90 chaperone/DNA topoisomerase II/histidine kinase"/>
    <property type="match status" value="1"/>
</dbReference>
<keyword evidence="12" id="KW-1185">Reference proteome</keyword>
<dbReference type="PANTHER" id="PTHR43711:SF26">
    <property type="entry name" value="SENSOR HISTIDINE KINASE RCSC"/>
    <property type="match status" value="1"/>
</dbReference>
<dbReference type="InterPro" id="IPR035965">
    <property type="entry name" value="PAS-like_dom_sf"/>
</dbReference>
<keyword evidence="5 11" id="KW-0418">Kinase</keyword>
<dbReference type="EC" id="2.7.13.3" evidence="2"/>
<comment type="catalytic activity">
    <reaction evidence="1">
        <text>ATP + protein L-histidine = ADP + protein N-phospho-L-histidine.</text>
        <dbReference type="EC" id="2.7.13.3"/>
    </reaction>
</comment>
<dbReference type="PANTHER" id="PTHR43711">
    <property type="entry name" value="TWO-COMPONENT HISTIDINE KINASE"/>
    <property type="match status" value="1"/>
</dbReference>
<evidence type="ECO:0000259" key="9">
    <source>
        <dbReference type="PROSITE" id="PS50112"/>
    </source>
</evidence>
<evidence type="ECO:0000256" key="5">
    <source>
        <dbReference type="ARBA" id="ARBA00022777"/>
    </source>
</evidence>
<gene>
    <name evidence="11" type="ORF">WJU22_13365</name>
</gene>
<name>A0ABZ2ZC75_9BACT</name>
<dbReference type="InterPro" id="IPR036097">
    <property type="entry name" value="HisK_dim/P_sf"/>
</dbReference>
<dbReference type="InterPro" id="IPR005467">
    <property type="entry name" value="His_kinase_dom"/>
</dbReference>
<evidence type="ECO:0000259" key="8">
    <source>
        <dbReference type="PROSITE" id="PS50109"/>
    </source>
</evidence>
<accession>A0ABZ2ZC75</accession>
<dbReference type="InterPro" id="IPR036890">
    <property type="entry name" value="HATPase_C_sf"/>
</dbReference>
<sequence length="405" mass="45670">MNNADFGFDVLFKYATLGILVADTAGNIVMSNPFLLRQFGYTAEELEGQKVEKLIPDRYAGRHESHRDRFSHHPHNRPMGMGMDLFARRKDGTEFPVEISLGVYEAPNGRLVVAFVSDISLRKQSEDALRELNAELEQKVADRTESLSKLVKQMEMQMKEIERKDNELRMALQKEKDLNELKSRFVSMASHEFRTPLSTVLSSSYLISRYTAGEEQPQREKHIQRIVSSVNLLTDILNDFLSVGKIEEGRIHVRPATVNVESIIGATVQELFELNKKDQRISYVHTGDPEALLDPALLKHIILNLLSNAIKFSPESSAIGVSSEREGQQLVIRVADQGRGISEDDQAHLFERFFRGNNVSDIQGTGLGLHIVAKYTELMDGNIQCRSEVGNGTEFILTFQIPPNT</sequence>
<dbReference type="SUPFAM" id="SSF47384">
    <property type="entry name" value="Homodimeric domain of signal transducing histidine kinase"/>
    <property type="match status" value="1"/>
</dbReference>
<dbReference type="InterPro" id="IPR003594">
    <property type="entry name" value="HATPase_dom"/>
</dbReference>
<evidence type="ECO:0000256" key="1">
    <source>
        <dbReference type="ARBA" id="ARBA00000085"/>
    </source>
</evidence>
<protein>
    <recommendedName>
        <fullName evidence="2">histidine kinase</fullName>
        <ecNumber evidence="2">2.7.13.3</ecNumber>
    </recommendedName>
</protein>
<dbReference type="PROSITE" id="PS50109">
    <property type="entry name" value="HIS_KIN"/>
    <property type="match status" value="1"/>
</dbReference>
<evidence type="ECO:0000256" key="7">
    <source>
        <dbReference type="SAM" id="Coils"/>
    </source>
</evidence>
<dbReference type="SMART" id="SM00387">
    <property type="entry name" value="HATPase_c"/>
    <property type="match status" value="1"/>
</dbReference>
<organism evidence="11 12">
    <name type="scientific">Chitinophaga caseinilytica</name>
    <dbReference type="NCBI Taxonomy" id="2267521"/>
    <lineage>
        <taxon>Bacteria</taxon>
        <taxon>Pseudomonadati</taxon>
        <taxon>Bacteroidota</taxon>
        <taxon>Chitinophagia</taxon>
        <taxon>Chitinophagales</taxon>
        <taxon>Chitinophagaceae</taxon>
        <taxon>Chitinophaga</taxon>
    </lineage>
</organism>
<dbReference type="Pfam" id="PF00512">
    <property type="entry name" value="HisKA"/>
    <property type="match status" value="1"/>
</dbReference>
<dbReference type="InterPro" id="IPR004358">
    <property type="entry name" value="Sig_transdc_His_kin-like_C"/>
</dbReference>
<evidence type="ECO:0000313" key="11">
    <source>
        <dbReference type="EMBL" id="WZN49158.1"/>
    </source>
</evidence>
<keyword evidence="6" id="KW-0902">Two-component regulatory system</keyword>
<dbReference type="Gene3D" id="1.10.287.130">
    <property type="match status" value="1"/>
</dbReference>
<dbReference type="InterPro" id="IPR000014">
    <property type="entry name" value="PAS"/>
</dbReference>
<dbReference type="InterPro" id="IPR003661">
    <property type="entry name" value="HisK_dim/P_dom"/>
</dbReference>
<dbReference type="Gene3D" id="3.30.565.10">
    <property type="entry name" value="Histidine kinase-like ATPase, C-terminal domain"/>
    <property type="match status" value="1"/>
</dbReference>
<dbReference type="Pfam" id="PF13426">
    <property type="entry name" value="PAS_9"/>
    <property type="match status" value="1"/>
</dbReference>
<dbReference type="PROSITE" id="PS50113">
    <property type="entry name" value="PAC"/>
    <property type="match status" value="1"/>
</dbReference>
<dbReference type="EMBL" id="CP150096">
    <property type="protein sequence ID" value="WZN49158.1"/>
    <property type="molecule type" value="Genomic_DNA"/>
</dbReference>
<dbReference type="SMART" id="SM00388">
    <property type="entry name" value="HisKA"/>
    <property type="match status" value="1"/>
</dbReference>
<dbReference type="NCBIfam" id="TIGR00229">
    <property type="entry name" value="sensory_box"/>
    <property type="match status" value="1"/>
</dbReference>
<evidence type="ECO:0000259" key="10">
    <source>
        <dbReference type="PROSITE" id="PS50113"/>
    </source>
</evidence>
<dbReference type="PRINTS" id="PR00344">
    <property type="entry name" value="BCTRLSENSOR"/>
</dbReference>
<dbReference type="CDD" id="cd00082">
    <property type="entry name" value="HisKA"/>
    <property type="match status" value="1"/>
</dbReference>
<dbReference type="RefSeq" id="WP_341843733.1">
    <property type="nucleotide sequence ID" value="NZ_CP149792.1"/>
</dbReference>
<dbReference type="InterPro" id="IPR050736">
    <property type="entry name" value="Sensor_HK_Regulatory"/>
</dbReference>
<evidence type="ECO:0000313" key="12">
    <source>
        <dbReference type="Proteomes" id="UP001449657"/>
    </source>
</evidence>
<feature type="coiled-coil region" evidence="7">
    <location>
        <begin position="122"/>
        <end position="181"/>
    </location>
</feature>
<evidence type="ECO:0000256" key="3">
    <source>
        <dbReference type="ARBA" id="ARBA00022553"/>
    </source>
</evidence>
<keyword evidence="7" id="KW-0175">Coiled coil</keyword>
<evidence type="ECO:0000256" key="4">
    <source>
        <dbReference type="ARBA" id="ARBA00022679"/>
    </source>
</evidence>
<feature type="domain" description="PAC" evidence="10">
    <location>
        <begin position="81"/>
        <end position="131"/>
    </location>
</feature>
<feature type="domain" description="PAS" evidence="9">
    <location>
        <begin position="19"/>
        <end position="57"/>
    </location>
</feature>
<keyword evidence="3" id="KW-0597">Phosphoprotein</keyword>
<reference evidence="11 12" key="1">
    <citation type="submission" date="2024-03" db="EMBL/GenBank/DDBJ databases">
        <title>Chitinophaga caseinilytica sp. nov., a casein hydrolysing bacterium isolated from forest soil.</title>
        <authorList>
            <person name="Lee D.S."/>
            <person name="Han D.M."/>
            <person name="Baek J.H."/>
            <person name="Choi D.G."/>
            <person name="Jeon J.H."/>
            <person name="Jeon C.O."/>
        </authorList>
    </citation>
    <scope>NUCLEOTIDE SEQUENCE [LARGE SCALE GENOMIC DNA]</scope>
    <source>
        <strain evidence="11 12">KACC 19118</strain>
    </source>
</reference>
<dbReference type="PROSITE" id="PS50112">
    <property type="entry name" value="PAS"/>
    <property type="match status" value="1"/>
</dbReference>
<proteinExistence type="predicted"/>
<dbReference type="Gene3D" id="3.30.450.20">
    <property type="entry name" value="PAS domain"/>
    <property type="match status" value="1"/>
</dbReference>
<evidence type="ECO:0000256" key="2">
    <source>
        <dbReference type="ARBA" id="ARBA00012438"/>
    </source>
</evidence>
<keyword evidence="4 11" id="KW-0808">Transferase</keyword>
<dbReference type="Proteomes" id="UP001449657">
    <property type="component" value="Chromosome"/>
</dbReference>
<dbReference type="InterPro" id="IPR000700">
    <property type="entry name" value="PAS-assoc_C"/>
</dbReference>
<dbReference type="CDD" id="cd00075">
    <property type="entry name" value="HATPase"/>
    <property type="match status" value="1"/>
</dbReference>
<dbReference type="CDD" id="cd00130">
    <property type="entry name" value="PAS"/>
    <property type="match status" value="1"/>
</dbReference>
<feature type="domain" description="Histidine kinase" evidence="8">
    <location>
        <begin position="188"/>
        <end position="403"/>
    </location>
</feature>
<dbReference type="Pfam" id="PF02518">
    <property type="entry name" value="HATPase_c"/>
    <property type="match status" value="1"/>
</dbReference>
<dbReference type="GO" id="GO:0004673">
    <property type="term" value="F:protein histidine kinase activity"/>
    <property type="evidence" value="ECO:0007669"/>
    <property type="project" value="UniProtKB-EC"/>
</dbReference>
<dbReference type="SUPFAM" id="SSF55785">
    <property type="entry name" value="PYP-like sensor domain (PAS domain)"/>
    <property type="match status" value="1"/>
</dbReference>
<evidence type="ECO:0000256" key="6">
    <source>
        <dbReference type="ARBA" id="ARBA00023012"/>
    </source>
</evidence>